<organism evidence="3 4">
    <name type="scientific">Diplodia seriata</name>
    <dbReference type="NCBI Taxonomy" id="420778"/>
    <lineage>
        <taxon>Eukaryota</taxon>
        <taxon>Fungi</taxon>
        <taxon>Dikarya</taxon>
        <taxon>Ascomycota</taxon>
        <taxon>Pezizomycotina</taxon>
        <taxon>Dothideomycetes</taxon>
        <taxon>Dothideomycetes incertae sedis</taxon>
        <taxon>Botryosphaeriales</taxon>
        <taxon>Botryosphaeriaceae</taxon>
        <taxon>Diplodia</taxon>
    </lineage>
</organism>
<accession>A0A0G2E654</accession>
<keyword evidence="2" id="KW-0472">Membrane</keyword>
<feature type="compositionally biased region" description="Low complexity" evidence="1">
    <location>
        <begin position="673"/>
        <end position="691"/>
    </location>
</feature>
<feature type="region of interest" description="Disordered" evidence="1">
    <location>
        <begin position="70"/>
        <end position="125"/>
    </location>
</feature>
<evidence type="ECO:0000313" key="3">
    <source>
        <dbReference type="EMBL" id="KKY18502.1"/>
    </source>
</evidence>
<keyword evidence="2" id="KW-0812">Transmembrane</keyword>
<name>A0A0G2E654_9PEZI</name>
<reference evidence="3 4" key="2">
    <citation type="submission" date="2015-05" db="EMBL/GenBank/DDBJ databases">
        <title>Distinctive expansion of gene families associated with plant cell wall degradation and secondary metabolism in the genomes of grapevine trunk pathogens.</title>
        <authorList>
            <person name="Lawrence D.P."/>
            <person name="Travadon R."/>
            <person name="Rolshausen P.E."/>
            <person name="Baumgartner K."/>
        </authorList>
    </citation>
    <scope>NUCLEOTIDE SEQUENCE [LARGE SCALE GENOMIC DNA]</scope>
    <source>
        <strain evidence="3">DS831</strain>
    </source>
</reference>
<feature type="compositionally biased region" description="Basic and acidic residues" evidence="1">
    <location>
        <begin position="773"/>
        <end position="790"/>
    </location>
</feature>
<feature type="transmembrane region" description="Helical" evidence="2">
    <location>
        <begin position="40"/>
        <end position="60"/>
    </location>
</feature>
<evidence type="ECO:0000256" key="1">
    <source>
        <dbReference type="SAM" id="MobiDB-lite"/>
    </source>
</evidence>
<proteinExistence type="predicted"/>
<protein>
    <submittedName>
        <fullName evidence="3">Putative pentatricopeptide repeat domain-containing protein</fullName>
    </submittedName>
</protein>
<feature type="region of interest" description="Disordered" evidence="1">
    <location>
        <begin position="740"/>
        <end position="790"/>
    </location>
</feature>
<keyword evidence="2" id="KW-1133">Transmembrane helix</keyword>
<feature type="compositionally biased region" description="Low complexity" evidence="1">
    <location>
        <begin position="702"/>
        <end position="715"/>
    </location>
</feature>
<evidence type="ECO:0000256" key="2">
    <source>
        <dbReference type="SAM" id="Phobius"/>
    </source>
</evidence>
<dbReference type="Proteomes" id="UP000034182">
    <property type="component" value="Unassembled WGS sequence"/>
</dbReference>
<feature type="region of interest" description="Disordered" evidence="1">
    <location>
        <begin position="673"/>
        <end position="715"/>
    </location>
</feature>
<dbReference type="EMBL" id="LAQI01000125">
    <property type="protein sequence ID" value="KKY18502.1"/>
    <property type="molecule type" value="Genomic_DNA"/>
</dbReference>
<sequence>MQTLWSRTLRATKCTCRCHQCLSYSTAVARRSTTAFRKRLAAIPSSTIFYSAIFACAAVADGRAKQQRREKWNHAIQGAKEELGPGDADKRTPKERGSERTRDGARDKGKHEDKGKAKAAGRKREADQFVGFEGRGAEEIAEWLKDAVADVKDPQAAEEIMREKLEQLRKSGFEKAEKREAELEKEDPDWMEIEWRDARRYTMLESGRPEWPENTGPVFDPDYFPPQSLYATDARKIEGLESRWTRRKIQTMNLSMARLVLRMVTEARLDRYPLRRKWDNVPECWLPDNVYHLAMKKEASKFNYLLSIDDFLQRTKAPRRDKDVPEFKPIFGQYPYYEQDHDGFFHSKCHAMNERIFDSFERCFRGEVTVPSLIGTICEELLVSPAPPNITTYNALLLGFTRLREHTFCSMVIDSIHEVHMRPDEITCAAALSHHVLTNNQHGFTRFMQLMTGMSTTSYALMLARPSIALDHAATLYKLQNRVIRHPRSPSRLVQKVHPTPRVMSTIIAGLLKFHGLERTIDICATLAADGWGFDAAGLTRFLHACAERRDWSAGLAVWQQLQELRAQRAAASNADGHRRQQKPLDRSTYLHMLGLCWRCDRRDVFDQVLAEADRAAGYRAGALEKDFEKMRRRGLGVFGATEDRRQEWVLRADMAAKFEAEGRVLETWQQQQQQQQQGANAAAAAAAAAARPSDDRPPVVAPAAAAARPSDDPPVVAAADTVVVDDDEAVIQKIIDDFAAPVEGEIDWQPPEPDGSSAKEDGGGSGGGFMSSEKREGTKKRESDYESLD</sequence>
<evidence type="ECO:0000313" key="4">
    <source>
        <dbReference type="Proteomes" id="UP000034182"/>
    </source>
</evidence>
<comment type="caution">
    <text evidence="3">The sequence shown here is derived from an EMBL/GenBank/DDBJ whole genome shotgun (WGS) entry which is preliminary data.</text>
</comment>
<dbReference type="AlphaFoldDB" id="A0A0G2E654"/>
<reference evidence="3 4" key="1">
    <citation type="submission" date="2015-03" db="EMBL/GenBank/DDBJ databases">
        <authorList>
            <person name="Morales-Cruz A."/>
            <person name="Amrine K.C."/>
            <person name="Cantu D."/>
        </authorList>
    </citation>
    <scope>NUCLEOTIDE SEQUENCE [LARGE SCALE GENOMIC DNA]</scope>
    <source>
        <strain evidence="3">DS831</strain>
    </source>
</reference>
<gene>
    <name evidence="3" type="ORF">UCDDS831_g05976</name>
</gene>